<name>A0ABD1M1Z9_9FABA</name>
<keyword evidence="4" id="KW-1185">Reference proteome</keyword>
<gene>
    <name evidence="3" type="ORF">Fmac_017332</name>
</gene>
<dbReference type="PANTHER" id="PTHR35705:SF1">
    <property type="entry name" value="WPP DOMAIN-INTERACTING TAIL-ANCHORED PROTEIN 1"/>
    <property type="match status" value="1"/>
</dbReference>
<dbReference type="AlphaFoldDB" id="A0ABD1M1Z9"/>
<feature type="coiled-coil region" evidence="1">
    <location>
        <begin position="311"/>
        <end position="426"/>
    </location>
</feature>
<accession>A0ABD1M1Z9</accession>
<feature type="domain" description="WIT1/2 N-terminal helical bundle" evidence="2">
    <location>
        <begin position="21"/>
        <end position="149"/>
    </location>
</feature>
<dbReference type="EMBL" id="JBGMDY010000006">
    <property type="protein sequence ID" value="KAL2329751.1"/>
    <property type="molecule type" value="Genomic_DNA"/>
</dbReference>
<comment type="caution">
    <text evidence="3">The sequence shown here is derived from an EMBL/GenBank/DDBJ whole genome shotgun (WGS) entry which is preliminary data.</text>
</comment>
<reference evidence="3 4" key="1">
    <citation type="submission" date="2024-08" db="EMBL/GenBank/DDBJ databases">
        <title>Insights into the chromosomal genome structure of Flemingia macrophylla.</title>
        <authorList>
            <person name="Ding Y."/>
            <person name="Zhao Y."/>
            <person name="Bi W."/>
            <person name="Wu M."/>
            <person name="Zhao G."/>
            <person name="Gong Y."/>
            <person name="Li W."/>
            <person name="Zhang P."/>
        </authorList>
    </citation>
    <scope>NUCLEOTIDE SEQUENCE [LARGE SCALE GENOMIC DNA]</scope>
    <source>
        <strain evidence="3">DYQJB</strain>
        <tissue evidence="3">Leaf</tissue>
    </source>
</reference>
<evidence type="ECO:0000259" key="2">
    <source>
        <dbReference type="Pfam" id="PF26581"/>
    </source>
</evidence>
<dbReference type="InterPro" id="IPR058610">
    <property type="entry name" value="WIT1_2_N"/>
</dbReference>
<evidence type="ECO:0000313" key="4">
    <source>
        <dbReference type="Proteomes" id="UP001603857"/>
    </source>
</evidence>
<evidence type="ECO:0000256" key="1">
    <source>
        <dbReference type="SAM" id="Coils"/>
    </source>
</evidence>
<organism evidence="3 4">
    <name type="scientific">Flemingia macrophylla</name>
    <dbReference type="NCBI Taxonomy" id="520843"/>
    <lineage>
        <taxon>Eukaryota</taxon>
        <taxon>Viridiplantae</taxon>
        <taxon>Streptophyta</taxon>
        <taxon>Embryophyta</taxon>
        <taxon>Tracheophyta</taxon>
        <taxon>Spermatophyta</taxon>
        <taxon>Magnoliopsida</taxon>
        <taxon>eudicotyledons</taxon>
        <taxon>Gunneridae</taxon>
        <taxon>Pentapetalae</taxon>
        <taxon>rosids</taxon>
        <taxon>fabids</taxon>
        <taxon>Fabales</taxon>
        <taxon>Fabaceae</taxon>
        <taxon>Papilionoideae</taxon>
        <taxon>50 kb inversion clade</taxon>
        <taxon>NPAAA clade</taxon>
        <taxon>indigoferoid/millettioid clade</taxon>
        <taxon>Phaseoleae</taxon>
        <taxon>Flemingia</taxon>
    </lineage>
</organism>
<dbReference type="PANTHER" id="PTHR35705">
    <property type="entry name" value="WPP DOMAIN-INTERACTING TAIL-ANCHORED PROTEIN 1"/>
    <property type="match status" value="1"/>
</dbReference>
<dbReference type="Proteomes" id="UP001603857">
    <property type="component" value="Unassembled WGS sequence"/>
</dbReference>
<evidence type="ECO:0000313" key="3">
    <source>
        <dbReference type="EMBL" id="KAL2329751.1"/>
    </source>
</evidence>
<sequence length="493" mass="56239">MDTQSADDTVDIDLGRVPCNGEAIADLELNLACFSEKVANLSNFVRHLDTLGVELEVMVLDTEEKDMDMDCVGMCLEFDLLCGVLGSDVVELDRFLDTLHAEVADARERVAPCNHQRDKLLDSEQYLRQSEEQFSEIKKQYASFQRTLCYKWGGNGNVEEGEIILEDDPSLNVNTVMNMQTTEQQRHVLWMLEKSLANEMDLEKNFNNSRQVEERLKQKIVSLEQELFLMEDEATDAWERWLEADNAHVILTGISKGLLGRLHVSQFNLNGLNQRESELRGKLLNVKASADEYQKQYIVLCSKERDMEDLIAELEKNVSYAKSQANTAEAQCKVLKETNDELRKHAVASAEASQEKQNMLYATIQDMDHVIRDLKLKVSKAESRADSTEEKCIILSKSNTNLNEEVSFLRSRLESLEGSLHQVEEAKMASAKDIRKQTKVFKNLVMQLAVERERLNKQVRSSSWNIISGYKVIKPSRSLVAGIVYWLLDLWSA</sequence>
<dbReference type="Gene3D" id="1.20.5.170">
    <property type="match status" value="1"/>
</dbReference>
<dbReference type="Pfam" id="PF26581">
    <property type="entry name" value="WIT1_2_N"/>
    <property type="match status" value="1"/>
</dbReference>
<dbReference type="InterPro" id="IPR039976">
    <property type="entry name" value="WIT1/WIT2"/>
</dbReference>
<feature type="coiled-coil region" evidence="1">
    <location>
        <begin position="206"/>
        <end position="233"/>
    </location>
</feature>
<protein>
    <recommendedName>
        <fullName evidence="2">WIT1/2 N-terminal helical bundle domain-containing protein</fullName>
    </recommendedName>
</protein>
<keyword evidence="1" id="KW-0175">Coiled coil</keyword>
<proteinExistence type="predicted"/>